<keyword evidence="3" id="KW-0966">Cell projection</keyword>
<keyword evidence="4" id="KW-1185">Reference proteome</keyword>
<dbReference type="Proteomes" id="UP001203945">
    <property type="component" value="Unassembled WGS sequence"/>
</dbReference>
<name>A0ABT1MKQ0_9RHOB</name>
<evidence type="ECO:0000313" key="4">
    <source>
        <dbReference type="Proteomes" id="UP001203945"/>
    </source>
</evidence>
<dbReference type="Gene3D" id="2.30.330.10">
    <property type="entry name" value="SpoA-like"/>
    <property type="match status" value="1"/>
</dbReference>
<evidence type="ECO:0000313" key="3">
    <source>
        <dbReference type="EMBL" id="MCQ0968870.1"/>
    </source>
</evidence>
<feature type="region of interest" description="Disordered" evidence="1">
    <location>
        <begin position="1"/>
        <end position="29"/>
    </location>
</feature>
<keyword evidence="3" id="KW-0614">Plasmid</keyword>
<feature type="region of interest" description="Disordered" evidence="1">
    <location>
        <begin position="375"/>
        <end position="418"/>
    </location>
</feature>
<sequence>MVDDSAAADGDATISGQHGVTSIQPSEGGVLRRLLRNRQNARMDAGEAPGMPQQVRRNPARAAATAIARAGEDLYGLPVQPLTVVPDGITLAEMAEILPDQALFAVVEGPQEALGVVALDPEAVTALIEVQALGRVTGRPVETRRRTRSDAMICAEFVNRALTELQAEIDGLEGFENYAGFRYASHLDDPRPLLLMLEDVNYRALRMRLRVGDDRARREIEIVVALPERRAIAALPSPVTATANGLAPAAQPAARAGATAPEKAASNASGPLAAQLQDAPIELLGVLCRRKISLGELRTLAPGRMIALPRVSLHDARLETRQGQVIAQGKLGEADGCHALRIRARAGSAAPLPEMPSFAIHDLAAPRLREAAGPVSAWQGGQRSGQEPPMGDLSRADAFRASTGDGAQIMPIEGGRSG</sequence>
<reference evidence="3 4" key="1">
    <citation type="submission" date="2022-03" db="EMBL/GenBank/DDBJ databases">
        <authorList>
            <person name="He Y."/>
        </authorList>
    </citation>
    <scope>NUCLEOTIDE SEQUENCE [LARGE SCALE GENOMIC DNA]</scope>
    <source>
        <strain evidence="3 4">TK19116</strain>
        <plasmid evidence="3">unnamed1</plasmid>
    </source>
</reference>
<dbReference type="EMBL" id="JAKZEU010000001">
    <property type="protein sequence ID" value="MCQ0968870.1"/>
    <property type="molecule type" value="Genomic_DNA"/>
</dbReference>
<geneLocation type="plasmid" evidence="3">
    <name>unnamed1</name>
</geneLocation>
<feature type="domain" description="Flagellar motor switch protein FliN-like C-terminal" evidence="2">
    <location>
        <begin position="275"/>
        <end position="343"/>
    </location>
</feature>
<evidence type="ECO:0000259" key="2">
    <source>
        <dbReference type="Pfam" id="PF01052"/>
    </source>
</evidence>
<dbReference type="SUPFAM" id="SSF101801">
    <property type="entry name" value="Surface presentation of antigens (SPOA)"/>
    <property type="match status" value="1"/>
</dbReference>
<organism evidence="3 4">
    <name type="scientific">Paracoccus albicereus</name>
    <dbReference type="NCBI Taxonomy" id="2922394"/>
    <lineage>
        <taxon>Bacteria</taxon>
        <taxon>Pseudomonadati</taxon>
        <taxon>Pseudomonadota</taxon>
        <taxon>Alphaproteobacteria</taxon>
        <taxon>Rhodobacterales</taxon>
        <taxon>Paracoccaceae</taxon>
        <taxon>Paracoccus</taxon>
    </lineage>
</organism>
<gene>
    <name evidence="3" type="ORF">MLD63_00260</name>
</gene>
<feature type="compositionally biased region" description="Polar residues" evidence="1">
    <location>
        <begin position="14"/>
        <end position="25"/>
    </location>
</feature>
<dbReference type="RefSeq" id="WP_255327834.1">
    <property type="nucleotide sequence ID" value="NZ_JAKZEU010000001.1"/>
</dbReference>
<dbReference type="InterPro" id="IPR036429">
    <property type="entry name" value="SpoA-like_sf"/>
</dbReference>
<accession>A0ABT1MKQ0</accession>
<dbReference type="Pfam" id="PF01052">
    <property type="entry name" value="FliMN_C"/>
    <property type="match status" value="1"/>
</dbReference>
<keyword evidence="3" id="KW-0282">Flagellum</keyword>
<protein>
    <submittedName>
        <fullName evidence="3">FliM/FliN family flagellar motor C-terminal domain-containing protein</fullName>
    </submittedName>
</protein>
<comment type="caution">
    <text evidence="3">The sequence shown here is derived from an EMBL/GenBank/DDBJ whole genome shotgun (WGS) entry which is preliminary data.</text>
</comment>
<evidence type="ECO:0000256" key="1">
    <source>
        <dbReference type="SAM" id="MobiDB-lite"/>
    </source>
</evidence>
<keyword evidence="3" id="KW-0969">Cilium</keyword>
<proteinExistence type="predicted"/>
<dbReference type="InterPro" id="IPR001543">
    <property type="entry name" value="FliN-like_C"/>
</dbReference>